<reference evidence="1 2" key="1">
    <citation type="submission" date="2019-09" db="EMBL/GenBank/DDBJ databases">
        <authorList>
            <person name="Depoorter E."/>
        </authorList>
    </citation>
    <scope>NUCLEOTIDE SEQUENCE [LARGE SCALE GENOMIC DNA]</scope>
    <source>
        <strain evidence="1">LMG 13014</strain>
    </source>
</reference>
<evidence type="ECO:0000313" key="1">
    <source>
        <dbReference type="EMBL" id="VWC50150.1"/>
    </source>
</evidence>
<dbReference type="AlphaFoldDB" id="A0A6P2SVJ5"/>
<protein>
    <submittedName>
        <fullName evidence="1">Uncharacterized protein</fullName>
    </submittedName>
</protein>
<proteinExistence type="predicted"/>
<dbReference type="EMBL" id="CABVQC010000091">
    <property type="protein sequence ID" value="VWC50150.1"/>
    <property type="molecule type" value="Genomic_DNA"/>
</dbReference>
<organism evidence="1 2">
    <name type="scientific">Burkholderia aenigmatica</name>
    <dbReference type="NCBI Taxonomy" id="2015348"/>
    <lineage>
        <taxon>Bacteria</taxon>
        <taxon>Pseudomonadati</taxon>
        <taxon>Pseudomonadota</taxon>
        <taxon>Betaproteobacteria</taxon>
        <taxon>Burkholderiales</taxon>
        <taxon>Burkholderiaceae</taxon>
        <taxon>Burkholderia</taxon>
        <taxon>Burkholderia cepacia complex</taxon>
    </lineage>
</organism>
<gene>
    <name evidence="1" type="ORF">BLA13014_07665</name>
</gene>
<evidence type="ECO:0000313" key="2">
    <source>
        <dbReference type="Proteomes" id="UP000494261"/>
    </source>
</evidence>
<accession>A0A6P2SVJ5</accession>
<dbReference type="Proteomes" id="UP000494261">
    <property type="component" value="Unassembled WGS sequence"/>
</dbReference>
<name>A0A6P2SVJ5_9BURK</name>
<sequence>MRGLLGGHRSQQTAHDILWGIVPGTVGRRRYDPKHVTFEFRLPRDDTAAVMGKAGQFFANQALDALYDFAPYFGWNTFVESDLIT</sequence>